<sequence>MKAAAGRQAVPEQAPGGFSSGIAAGEKTVRAEPFPWEAAMHAGFCLLRLPPRDFWMLTPVEFLAMTGGLRPRGGAMERAGLEALMKAFPDGA</sequence>
<feature type="region of interest" description="Disordered" evidence="1">
    <location>
        <begin position="1"/>
        <end position="22"/>
    </location>
</feature>
<dbReference type="NCBIfam" id="TIGR02216">
    <property type="entry name" value="phage_TIGR02216"/>
    <property type="match status" value="1"/>
</dbReference>
<dbReference type="InterPro" id="IPR019056">
    <property type="entry name" value="Phage_TAC_6"/>
</dbReference>
<dbReference type="Proteomes" id="UP001589692">
    <property type="component" value="Unassembled WGS sequence"/>
</dbReference>
<name>A0ABV6ALC1_9HYPH</name>
<reference evidence="2 3" key="1">
    <citation type="submission" date="2024-09" db="EMBL/GenBank/DDBJ databases">
        <authorList>
            <person name="Sun Q."/>
            <person name="Mori K."/>
        </authorList>
    </citation>
    <scope>NUCLEOTIDE SEQUENCE [LARGE SCALE GENOMIC DNA]</scope>
    <source>
        <strain evidence="2 3">TBRC 4938</strain>
    </source>
</reference>
<keyword evidence="3" id="KW-1185">Reference proteome</keyword>
<dbReference type="Pfam" id="PF09550">
    <property type="entry name" value="Phage_TAC_6"/>
    <property type="match status" value="1"/>
</dbReference>
<accession>A0ABV6ALC1</accession>
<comment type="caution">
    <text evidence="2">The sequence shown here is derived from an EMBL/GenBank/DDBJ whole genome shotgun (WGS) entry which is preliminary data.</text>
</comment>
<organism evidence="2 3">
    <name type="scientific">Rhizobium puerariae</name>
    <dbReference type="NCBI Taxonomy" id="1585791"/>
    <lineage>
        <taxon>Bacteria</taxon>
        <taxon>Pseudomonadati</taxon>
        <taxon>Pseudomonadota</taxon>
        <taxon>Alphaproteobacteria</taxon>
        <taxon>Hyphomicrobiales</taxon>
        <taxon>Rhizobiaceae</taxon>
        <taxon>Rhizobium/Agrobacterium group</taxon>
        <taxon>Rhizobium</taxon>
    </lineage>
</organism>
<dbReference type="InterPro" id="IPR011739">
    <property type="entry name" value="GTA_rcc01693"/>
</dbReference>
<evidence type="ECO:0000313" key="3">
    <source>
        <dbReference type="Proteomes" id="UP001589692"/>
    </source>
</evidence>
<evidence type="ECO:0000313" key="2">
    <source>
        <dbReference type="EMBL" id="MFB9951342.1"/>
    </source>
</evidence>
<proteinExistence type="predicted"/>
<dbReference type="EMBL" id="JBHMAA010000024">
    <property type="protein sequence ID" value="MFB9951342.1"/>
    <property type="molecule type" value="Genomic_DNA"/>
</dbReference>
<evidence type="ECO:0000256" key="1">
    <source>
        <dbReference type="SAM" id="MobiDB-lite"/>
    </source>
</evidence>
<protein>
    <submittedName>
        <fullName evidence="2">Rcc01693 family protein</fullName>
    </submittedName>
</protein>
<gene>
    <name evidence="2" type="ORF">ACFFP0_21045</name>
</gene>
<dbReference type="RefSeq" id="WP_377264152.1">
    <property type="nucleotide sequence ID" value="NZ_JBHMAA010000024.1"/>
</dbReference>